<dbReference type="EMBL" id="QFYP01000001">
    <property type="protein sequence ID" value="RAK58736.1"/>
    <property type="molecule type" value="Genomic_DNA"/>
</dbReference>
<feature type="repeat" description="TPR" evidence="3">
    <location>
        <begin position="181"/>
        <end position="214"/>
    </location>
</feature>
<feature type="repeat" description="TPR" evidence="3">
    <location>
        <begin position="113"/>
        <end position="146"/>
    </location>
</feature>
<dbReference type="GO" id="GO:0016757">
    <property type="term" value="F:glycosyltransferase activity"/>
    <property type="evidence" value="ECO:0007669"/>
    <property type="project" value="InterPro"/>
</dbReference>
<dbReference type="Gene3D" id="1.25.40.10">
    <property type="entry name" value="Tetratricopeptide repeat domain"/>
    <property type="match status" value="2"/>
</dbReference>
<proteinExistence type="predicted"/>
<name>A0A328AYG6_9CAUL</name>
<dbReference type="SMART" id="SM00028">
    <property type="entry name" value="TPR"/>
    <property type="match status" value="5"/>
</dbReference>
<dbReference type="SUPFAM" id="SSF48452">
    <property type="entry name" value="TPR-like"/>
    <property type="match status" value="1"/>
</dbReference>
<evidence type="ECO:0000256" key="2">
    <source>
        <dbReference type="ARBA" id="ARBA00022803"/>
    </source>
</evidence>
<dbReference type="Pfam" id="PF13432">
    <property type="entry name" value="TPR_16"/>
    <property type="match status" value="1"/>
</dbReference>
<dbReference type="PANTHER" id="PTHR44858:SF1">
    <property type="entry name" value="UDP-N-ACETYLGLUCOSAMINE--PEPTIDE N-ACETYLGLUCOSAMINYLTRANSFERASE SPINDLY-RELATED"/>
    <property type="match status" value="1"/>
</dbReference>
<dbReference type="Pfam" id="PF01075">
    <property type="entry name" value="Glyco_transf_9"/>
    <property type="match status" value="1"/>
</dbReference>
<dbReference type="SUPFAM" id="SSF53756">
    <property type="entry name" value="UDP-Glycosyltransferase/glycogen phosphorylase"/>
    <property type="match status" value="1"/>
</dbReference>
<dbReference type="InterPro" id="IPR011990">
    <property type="entry name" value="TPR-like_helical_dom_sf"/>
</dbReference>
<dbReference type="Pfam" id="PF00515">
    <property type="entry name" value="TPR_1"/>
    <property type="match status" value="1"/>
</dbReference>
<feature type="repeat" description="TPR" evidence="3">
    <location>
        <begin position="147"/>
        <end position="180"/>
    </location>
</feature>
<dbReference type="Gene3D" id="3.40.50.2000">
    <property type="entry name" value="Glycogen Phosphorylase B"/>
    <property type="match status" value="1"/>
</dbReference>
<dbReference type="InterPro" id="IPR019734">
    <property type="entry name" value="TPR_rpt"/>
</dbReference>
<keyword evidence="4" id="KW-0808">Transferase</keyword>
<comment type="caution">
    <text evidence="4">The sequence shown here is derived from an EMBL/GenBank/DDBJ whole genome shotgun (WGS) entry which is preliminary data.</text>
</comment>
<protein>
    <submittedName>
        <fullName evidence="4">Sulfotransferase</fullName>
    </submittedName>
</protein>
<dbReference type="RefSeq" id="WP_111456029.1">
    <property type="nucleotide sequence ID" value="NZ_QFYP01000001.1"/>
</dbReference>
<dbReference type="PROSITE" id="PS50293">
    <property type="entry name" value="TPR_REGION"/>
    <property type="match status" value="1"/>
</dbReference>
<dbReference type="InterPro" id="IPR002201">
    <property type="entry name" value="Glyco_trans_9"/>
</dbReference>
<keyword evidence="1" id="KW-0677">Repeat</keyword>
<dbReference type="Proteomes" id="UP000249842">
    <property type="component" value="Unassembled WGS sequence"/>
</dbReference>
<sequence length="528" mass="56610">MANDAGAAGQIAERVGMATRLFDDGKTAEAETIFASLHAVTKTNAAVNRHLGVLRAMRGDYAGAIPFLEDATLVQADDALAHNVLSVCRFETGDHEAALASADAAIALRRGFGEAWNSRGNALNRLGRSAEALEAFKAASQALPGDAEIHVNISNALRDLGRQANALKSIDRAIALNPRIAEAHTNRGNLLQDLGEHARAVRAYDTALKLDPDSVDAHWNRSLCNLLMGKFAEGWAEYEWRWKRSSPETRPRAWPMPLWLGREDLWGRTILLHGEQGLGDCLQFIRYAPTIARLGARVVVEAYAPLTELFAGVEGAAQVVTRGEALPAADFHCPLMSLPLALGDAGGAPVGFEPYLRAPAARTAAWAARLGPAQGLRIGLVCSGSATHGKDKARSLSLAEVAGRLAPGPAYHLLQKEVSAADRAVVAARDDLTAWDGKIADFADTAALTQAMDLVISVDTSVAHLAGALGRPTWILVGFDPDWRWRLKTMDTAWYPTAKLYRQPARGDWSGALEAVRRDLATVVAAGR</sequence>
<dbReference type="PROSITE" id="PS50005">
    <property type="entry name" value="TPR"/>
    <property type="match status" value="3"/>
</dbReference>
<accession>A0A328AYG6</accession>
<evidence type="ECO:0000256" key="1">
    <source>
        <dbReference type="ARBA" id="ARBA00022737"/>
    </source>
</evidence>
<dbReference type="PANTHER" id="PTHR44858">
    <property type="entry name" value="TETRATRICOPEPTIDE REPEAT PROTEIN 6"/>
    <property type="match status" value="1"/>
</dbReference>
<dbReference type="InterPro" id="IPR050498">
    <property type="entry name" value="Ycf3"/>
</dbReference>
<evidence type="ECO:0000313" key="4">
    <source>
        <dbReference type="EMBL" id="RAK58736.1"/>
    </source>
</evidence>
<evidence type="ECO:0000313" key="5">
    <source>
        <dbReference type="Proteomes" id="UP000249842"/>
    </source>
</evidence>
<dbReference type="AlphaFoldDB" id="A0A328AYG6"/>
<keyword evidence="2 3" id="KW-0802">TPR repeat</keyword>
<organism evidence="4 5">
    <name type="scientific">Phenylobacterium hankyongense</name>
    <dbReference type="NCBI Taxonomy" id="1813876"/>
    <lineage>
        <taxon>Bacteria</taxon>
        <taxon>Pseudomonadati</taxon>
        <taxon>Pseudomonadota</taxon>
        <taxon>Alphaproteobacteria</taxon>
        <taxon>Caulobacterales</taxon>
        <taxon>Caulobacteraceae</taxon>
        <taxon>Phenylobacterium</taxon>
    </lineage>
</organism>
<reference evidence="5" key="1">
    <citation type="submission" date="2018-05" db="EMBL/GenBank/DDBJ databases">
        <authorList>
            <person name="Li X."/>
        </authorList>
    </citation>
    <scope>NUCLEOTIDE SEQUENCE [LARGE SCALE GENOMIC DNA]</scope>
    <source>
        <strain evidence="5">HKS-05</strain>
    </source>
</reference>
<gene>
    <name evidence="4" type="ORF">DJ021_02420</name>
</gene>
<keyword evidence="5" id="KW-1185">Reference proteome</keyword>
<dbReference type="OrthoDB" id="6193797at2"/>
<evidence type="ECO:0000256" key="3">
    <source>
        <dbReference type="PROSITE-ProRule" id="PRU00339"/>
    </source>
</evidence>